<dbReference type="SUPFAM" id="SSF52540">
    <property type="entry name" value="P-loop containing nucleoside triphosphate hydrolases"/>
    <property type="match status" value="1"/>
</dbReference>
<evidence type="ECO:0000256" key="1">
    <source>
        <dbReference type="SAM" id="MobiDB-lite"/>
    </source>
</evidence>
<sequence length="240" mass="27228">MAPLEIIGAGYGRTGTDSLRVALNMLGYNCHHMRVIYWGQSNPDDFKNAYEHPEEPVDWDKVYEGFDAAVDWPTTTFIKRLVKYYPDAKIILTERDPDSWYKSAKNSIFKIAHIPDGENTPDHIRRVRAMSRKVNLDGAFEDPELFADEEAIKRKFIEHNEWVKANVPAEQLLVMQLGEGWERLCKFLNKPVPKEPYPHVNTTAELLADVDENGLKSLNVGRPADTTHSSSGKDGSLVSV</sequence>
<organism evidence="2">
    <name type="scientific">Lichtheimia ramosa</name>
    <dbReference type="NCBI Taxonomy" id="688394"/>
    <lineage>
        <taxon>Eukaryota</taxon>
        <taxon>Fungi</taxon>
        <taxon>Fungi incertae sedis</taxon>
        <taxon>Mucoromycota</taxon>
        <taxon>Mucoromycotina</taxon>
        <taxon>Mucoromycetes</taxon>
        <taxon>Mucorales</taxon>
        <taxon>Lichtheimiaceae</taxon>
        <taxon>Lichtheimia</taxon>
    </lineage>
</organism>
<feature type="compositionally biased region" description="Polar residues" evidence="1">
    <location>
        <begin position="226"/>
        <end position="240"/>
    </location>
</feature>
<accession>A0A077WIU5</accession>
<feature type="region of interest" description="Disordered" evidence="1">
    <location>
        <begin position="218"/>
        <end position="240"/>
    </location>
</feature>
<reference evidence="2" key="1">
    <citation type="journal article" date="2014" name="Genome Announc.">
        <title>De novo whole-genome sequence and genome annotation of Lichtheimia ramosa.</title>
        <authorList>
            <person name="Linde J."/>
            <person name="Schwartze V."/>
            <person name="Binder U."/>
            <person name="Lass-Florl C."/>
            <person name="Voigt K."/>
            <person name="Horn F."/>
        </authorList>
    </citation>
    <scope>NUCLEOTIDE SEQUENCE</scope>
    <source>
        <strain evidence="2">JMRC FSU:6197</strain>
    </source>
</reference>
<dbReference type="PANTHER" id="PTHR36978:SF4">
    <property type="entry name" value="P-LOOP CONTAINING NUCLEOSIDE TRIPHOSPHATE HYDROLASE PROTEIN"/>
    <property type="match status" value="1"/>
</dbReference>
<protein>
    <recommendedName>
        <fullName evidence="3">Sulfotransferase domain-containing protein</fullName>
    </recommendedName>
</protein>
<dbReference type="AlphaFoldDB" id="A0A077WIU5"/>
<gene>
    <name evidence="2" type="ORF">LRAMOSA01219</name>
</gene>
<dbReference type="Gene3D" id="3.40.50.300">
    <property type="entry name" value="P-loop containing nucleotide triphosphate hydrolases"/>
    <property type="match status" value="1"/>
</dbReference>
<name>A0A077WIU5_9FUNG</name>
<dbReference type="InterPro" id="IPR027417">
    <property type="entry name" value="P-loop_NTPase"/>
</dbReference>
<proteinExistence type="predicted"/>
<evidence type="ECO:0000313" key="2">
    <source>
        <dbReference type="EMBL" id="CDS07270.1"/>
    </source>
</evidence>
<dbReference type="OrthoDB" id="408152at2759"/>
<dbReference type="EMBL" id="LK023324">
    <property type="protein sequence ID" value="CDS07270.1"/>
    <property type="molecule type" value="Genomic_DNA"/>
</dbReference>
<dbReference type="Pfam" id="PF17784">
    <property type="entry name" value="Sulfotransfer_4"/>
    <property type="match status" value="1"/>
</dbReference>
<evidence type="ECO:0008006" key="3">
    <source>
        <dbReference type="Google" id="ProtNLM"/>
    </source>
</evidence>
<dbReference type="InterPro" id="IPR040632">
    <property type="entry name" value="Sulfotransfer_4"/>
</dbReference>
<dbReference type="PANTHER" id="PTHR36978">
    <property type="entry name" value="P-LOOP CONTAINING NUCLEOTIDE TRIPHOSPHATE HYDROLASE"/>
    <property type="match status" value="1"/>
</dbReference>